<dbReference type="Proteomes" id="UP001056539">
    <property type="component" value="Chromosome"/>
</dbReference>
<dbReference type="InterPro" id="IPR000014">
    <property type="entry name" value="PAS"/>
</dbReference>
<organism evidence="3 4">
    <name type="scientific">Thermospira aquatica</name>
    <dbReference type="NCBI Taxonomy" id="2828656"/>
    <lineage>
        <taxon>Bacteria</taxon>
        <taxon>Pseudomonadati</taxon>
        <taxon>Spirochaetota</taxon>
        <taxon>Spirochaetia</taxon>
        <taxon>Brevinematales</taxon>
        <taxon>Thermospiraceae</taxon>
        <taxon>Thermospira</taxon>
    </lineage>
</organism>
<dbReference type="PROSITE" id="PS50113">
    <property type="entry name" value="PAC"/>
    <property type="match status" value="1"/>
</dbReference>
<dbReference type="EMBL" id="CP073355">
    <property type="protein sequence ID" value="URA10014.1"/>
    <property type="molecule type" value="Genomic_DNA"/>
</dbReference>
<reference evidence="3" key="1">
    <citation type="submission" date="2021-04" db="EMBL/GenBank/DDBJ databases">
        <authorList>
            <person name="Postec A."/>
        </authorList>
    </citation>
    <scope>NUCLEOTIDE SEQUENCE</scope>
    <source>
        <strain evidence="3">F1F22</strain>
    </source>
</reference>
<dbReference type="InterPro" id="IPR035965">
    <property type="entry name" value="PAS-like_dom_sf"/>
</dbReference>
<evidence type="ECO:0000259" key="1">
    <source>
        <dbReference type="PROSITE" id="PS50112"/>
    </source>
</evidence>
<dbReference type="InterPro" id="IPR013656">
    <property type="entry name" value="PAS_4"/>
</dbReference>
<keyword evidence="4" id="KW-1185">Reference proteome</keyword>
<gene>
    <name evidence="3" type="ORF">KDW03_11110</name>
</gene>
<feature type="domain" description="PAS" evidence="1">
    <location>
        <begin position="148"/>
        <end position="183"/>
    </location>
</feature>
<dbReference type="Gene3D" id="3.30.450.20">
    <property type="entry name" value="PAS domain"/>
    <property type="match status" value="2"/>
</dbReference>
<name>A0AAX3BDA4_9SPIR</name>
<dbReference type="InterPro" id="IPR000700">
    <property type="entry name" value="PAS-assoc_C"/>
</dbReference>
<dbReference type="PROSITE" id="PS50112">
    <property type="entry name" value="PAS"/>
    <property type="match status" value="1"/>
</dbReference>
<dbReference type="AlphaFoldDB" id="A0AAX3BDA4"/>
<dbReference type="Pfam" id="PF08448">
    <property type="entry name" value="PAS_4"/>
    <property type="match status" value="1"/>
</dbReference>
<reference evidence="3" key="2">
    <citation type="submission" date="2022-06" db="EMBL/GenBank/DDBJ databases">
        <title>Thermospira aquatica gen. nov., sp. nov.</title>
        <authorList>
            <person name="Ben Ali Gam Z."/>
            <person name="Labat M."/>
        </authorList>
    </citation>
    <scope>NUCLEOTIDE SEQUENCE</scope>
    <source>
        <strain evidence="3">F1F22</strain>
    </source>
</reference>
<dbReference type="KEGG" id="taqu:KDW03_11110"/>
<dbReference type="RefSeq" id="WP_271435144.1">
    <property type="nucleotide sequence ID" value="NZ_CP073355.1"/>
</dbReference>
<evidence type="ECO:0000313" key="4">
    <source>
        <dbReference type="Proteomes" id="UP001056539"/>
    </source>
</evidence>
<protein>
    <submittedName>
        <fullName evidence="3">PAS domain S-box protein</fullName>
    </submittedName>
</protein>
<evidence type="ECO:0000259" key="2">
    <source>
        <dbReference type="PROSITE" id="PS50113"/>
    </source>
</evidence>
<sequence length="242" mass="27994">MATTRLSELGFDPNVFASAIFEYSDLAIFLVSVHGENDFTYGGLNPTHEKLTGLRSEDIREKHPHDFLPADLADVIVSHYEECRRQKTTIWYEGTIPFQGVDTFWITRLIPILDNEGKVVQIIGASININDRKEIEQKLLQLVEFNQRIIDISQMGILVLDKNGYTLSFNEEAKRIFGIDNEDEFLSRRFDELHPRHAASWSALWEKKHVYPEVNFVNLKGEKNGLSYRVLPPIIWEKRCSL</sequence>
<dbReference type="Pfam" id="PF13188">
    <property type="entry name" value="PAS_8"/>
    <property type="match status" value="1"/>
</dbReference>
<proteinExistence type="predicted"/>
<dbReference type="SUPFAM" id="SSF55785">
    <property type="entry name" value="PYP-like sensor domain (PAS domain)"/>
    <property type="match status" value="2"/>
</dbReference>
<dbReference type="SMART" id="SM00091">
    <property type="entry name" value="PAS"/>
    <property type="match status" value="2"/>
</dbReference>
<feature type="domain" description="PAC" evidence="2">
    <location>
        <begin position="90"/>
        <end position="141"/>
    </location>
</feature>
<accession>A0AAX3BDA4</accession>
<dbReference type="NCBIfam" id="TIGR00229">
    <property type="entry name" value="sensory_box"/>
    <property type="match status" value="1"/>
</dbReference>
<evidence type="ECO:0000313" key="3">
    <source>
        <dbReference type="EMBL" id="URA10014.1"/>
    </source>
</evidence>